<dbReference type="Pfam" id="PF25137">
    <property type="entry name" value="ADH_Fe_C"/>
    <property type="match status" value="1"/>
</dbReference>
<dbReference type="InterPro" id="IPR001670">
    <property type="entry name" value="ADH_Fe/GldA"/>
</dbReference>
<dbReference type="EMBL" id="QRQM01000005">
    <property type="protein sequence ID" value="RHN08781.1"/>
    <property type="molecule type" value="Genomic_DNA"/>
</dbReference>
<accession>A0A3E4KWK5</accession>
<dbReference type="GO" id="GO:0004022">
    <property type="term" value="F:alcohol dehydrogenase (NAD+) activity"/>
    <property type="evidence" value="ECO:0007669"/>
    <property type="project" value="TreeGrafter"/>
</dbReference>
<dbReference type="Pfam" id="PF00465">
    <property type="entry name" value="Fe-ADH"/>
    <property type="match status" value="1"/>
</dbReference>
<protein>
    <submittedName>
        <fullName evidence="5">Iron-containing alcohol dehydrogenase</fullName>
    </submittedName>
</protein>
<dbReference type="Proteomes" id="UP000286003">
    <property type="component" value="Unassembled WGS sequence"/>
</dbReference>
<gene>
    <name evidence="5" type="ORF">DWX27_07500</name>
    <name evidence="6" type="ORF">DWZ32_06325</name>
</gene>
<evidence type="ECO:0000256" key="1">
    <source>
        <dbReference type="ARBA" id="ARBA00007358"/>
    </source>
</evidence>
<name>A0A3E4KWK5_9BACE</name>
<proteinExistence type="inferred from homology"/>
<dbReference type="Gene3D" id="3.40.50.1970">
    <property type="match status" value="1"/>
</dbReference>
<dbReference type="InterPro" id="IPR056798">
    <property type="entry name" value="ADH_Fe_C"/>
</dbReference>
<feature type="domain" description="Alcohol dehydrogenase iron-type/glycerol dehydrogenase GldA" evidence="3">
    <location>
        <begin position="12"/>
        <end position="185"/>
    </location>
</feature>
<evidence type="ECO:0000313" key="7">
    <source>
        <dbReference type="Proteomes" id="UP000284772"/>
    </source>
</evidence>
<dbReference type="Proteomes" id="UP000284772">
    <property type="component" value="Unassembled WGS sequence"/>
</dbReference>
<dbReference type="FunFam" id="3.40.50.1970:FF:000003">
    <property type="entry name" value="Alcohol dehydrogenase, iron-containing"/>
    <property type="match status" value="1"/>
</dbReference>
<evidence type="ECO:0000256" key="2">
    <source>
        <dbReference type="ARBA" id="ARBA00023002"/>
    </source>
</evidence>
<dbReference type="InterPro" id="IPR039697">
    <property type="entry name" value="Alcohol_dehydrogenase_Fe"/>
</dbReference>
<sequence length="393" mass="42763">MNTRMNFSFYNPTRILFGAGELNNLHKQTMPGKKALLLISNGKSTKVNGSLDRTIEQLEKAGIEYAIFDKIMENPYKSVVMEGAAFAKENACDFILALGGGAVLDASVAIAAMATNPGDLWDYVFGGTGKAMPLKNPGLPIVTIATTSGTGSEINCWGVISNPDTNEKIGFGAPELTPVLAIVDPELMRTVPAKYTAYQGFDALFHNTEVMISNGVNILSEAIALSAIENITKYLPRAVRDGNDMEARERVAYGSTMAGITMQLTSTTAEHSMEHSMSAYHHNLPHGAGLIMISKAFYEFFIERRACDEQFIKMAKAMGIENADKPEDFITALVKLQEDCGVADLKMSDYGFKKEESMTLARGARSMQGGLFLANPCEMTDEDCAGIFDKSYR</sequence>
<dbReference type="PANTHER" id="PTHR11496:SF104">
    <property type="entry name" value="3-DEOXY-ALPHA-D-MANNO-OCTULOSONATE 8-OXIDASE"/>
    <property type="match status" value="1"/>
</dbReference>
<organism evidence="5 7">
    <name type="scientific">Bacteroides intestinalis</name>
    <dbReference type="NCBI Taxonomy" id="329854"/>
    <lineage>
        <taxon>Bacteria</taxon>
        <taxon>Pseudomonadati</taxon>
        <taxon>Bacteroidota</taxon>
        <taxon>Bacteroidia</taxon>
        <taxon>Bacteroidales</taxon>
        <taxon>Bacteroidaceae</taxon>
        <taxon>Bacteroides</taxon>
    </lineage>
</organism>
<feature type="domain" description="Fe-containing alcohol dehydrogenase-like C-terminal" evidence="4">
    <location>
        <begin position="196"/>
        <end position="392"/>
    </location>
</feature>
<dbReference type="GO" id="GO:0046872">
    <property type="term" value="F:metal ion binding"/>
    <property type="evidence" value="ECO:0007669"/>
    <property type="project" value="InterPro"/>
</dbReference>
<evidence type="ECO:0000259" key="4">
    <source>
        <dbReference type="Pfam" id="PF25137"/>
    </source>
</evidence>
<dbReference type="PANTHER" id="PTHR11496">
    <property type="entry name" value="ALCOHOL DEHYDROGENASE"/>
    <property type="match status" value="1"/>
</dbReference>
<dbReference type="EMBL" id="QRWT01000005">
    <property type="protein sequence ID" value="RGT54069.1"/>
    <property type="molecule type" value="Genomic_DNA"/>
</dbReference>
<evidence type="ECO:0000313" key="5">
    <source>
        <dbReference type="EMBL" id="RGT54069.1"/>
    </source>
</evidence>
<dbReference type="SUPFAM" id="SSF56796">
    <property type="entry name" value="Dehydroquinate synthase-like"/>
    <property type="match status" value="1"/>
</dbReference>
<dbReference type="CDD" id="cd08185">
    <property type="entry name" value="Fe-ADH-like"/>
    <property type="match status" value="1"/>
</dbReference>
<dbReference type="AlphaFoldDB" id="A0A3E4KWK5"/>
<comment type="caution">
    <text evidence="5">The sequence shown here is derived from an EMBL/GenBank/DDBJ whole genome shotgun (WGS) entry which is preliminary data.</text>
</comment>
<dbReference type="Gene3D" id="1.20.1090.10">
    <property type="entry name" value="Dehydroquinate synthase-like - alpha domain"/>
    <property type="match status" value="1"/>
</dbReference>
<comment type="similarity">
    <text evidence="1">Belongs to the iron-containing alcohol dehydrogenase family.</text>
</comment>
<dbReference type="RefSeq" id="WP_115502834.1">
    <property type="nucleotide sequence ID" value="NZ_CABMMK010000004.1"/>
</dbReference>
<reference evidence="7 8" key="1">
    <citation type="submission" date="2018-08" db="EMBL/GenBank/DDBJ databases">
        <title>A genome reference for cultivated species of the human gut microbiota.</title>
        <authorList>
            <person name="Zou Y."/>
            <person name="Xue W."/>
            <person name="Luo G."/>
        </authorList>
    </citation>
    <scope>NUCLEOTIDE SEQUENCE [LARGE SCALE GENOMIC DNA]</scope>
    <source>
        <strain evidence="5 7">AF19-10AC</strain>
        <strain evidence="6 8">AF31-23</strain>
    </source>
</reference>
<evidence type="ECO:0000313" key="6">
    <source>
        <dbReference type="EMBL" id="RHN08781.1"/>
    </source>
</evidence>
<evidence type="ECO:0000259" key="3">
    <source>
        <dbReference type="Pfam" id="PF00465"/>
    </source>
</evidence>
<evidence type="ECO:0000313" key="8">
    <source>
        <dbReference type="Proteomes" id="UP000286003"/>
    </source>
</evidence>
<keyword evidence="2" id="KW-0560">Oxidoreductase</keyword>